<proteinExistence type="predicted"/>
<organism evidence="1 2">
    <name type="scientific">Advenella incenata</name>
    <dbReference type="NCBI Taxonomy" id="267800"/>
    <lineage>
        <taxon>Bacteria</taxon>
        <taxon>Pseudomonadati</taxon>
        <taxon>Pseudomonadota</taxon>
        <taxon>Betaproteobacteria</taxon>
        <taxon>Burkholderiales</taxon>
        <taxon>Alcaligenaceae</taxon>
    </lineage>
</organism>
<sequence>MDAVELKTLNGAFDYKKHLREFTFITNTLEFVFAASDLLDLGWTLKTSS</sequence>
<reference evidence="1 2" key="1">
    <citation type="submission" date="2019-02" db="EMBL/GenBank/DDBJ databases">
        <title>Genomic Encyclopedia of Type Strains, Phase IV (KMG-IV): sequencing the most valuable type-strain genomes for metagenomic binning, comparative biology and taxonomic classification.</title>
        <authorList>
            <person name="Goeker M."/>
        </authorList>
    </citation>
    <scope>NUCLEOTIDE SEQUENCE [LARGE SCALE GENOMIC DNA]</scope>
    <source>
        <strain evidence="1 2">DSM 23814</strain>
    </source>
</reference>
<evidence type="ECO:0000313" key="2">
    <source>
        <dbReference type="Proteomes" id="UP000293398"/>
    </source>
</evidence>
<accession>A0A4Q7VRG7</accession>
<dbReference type="AlphaFoldDB" id="A0A4Q7VRG7"/>
<evidence type="ECO:0000313" key="1">
    <source>
        <dbReference type="EMBL" id="RZT99022.1"/>
    </source>
</evidence>
<dbReference type="EMBL" id="SHKO01000001">
    <property type="protein sequence ID" value="RZT99022.1"/>
    <property type="molecule type" value="Genomic_DNA"/>
</dbReference>
<keyword evidence="2" id="KW-1185">Reference proteome</keyword>
<comment type="caution">
    <text evidence="1">The sequence shown here is derived from an EMBL/GenBank/DDBJ whole genome shotgun (WGS) entry which is preliminary data.</text>
</comment>
<gene>
    <name evidence="1" type="ORF">EV681_0803</name>
</gene>
<dbReference type="Proteomes" id="UP000293398">
    <property type="component" value="Unassembled WGS sequence"/>
</dbReference>
<protein>
    <submittedName>
        <fullName evidence="1">Uncharacterized protein</fullName>
    </submittedName>
</protein>
<name>A0A4Q7VRG7_9BURK</name>